<evidence type="ECO:0000256" key="1">
    <source>
        <dbReference type="ARBA" id="ARBA00022829"/>
    </source>
</evidence>
<comment type="function">
    <text evidence="3">Participates in chromosomal partition during cell division. May act via the formation of a condensin-like complex containing Smc and ScpB that pull DNA away from mid-cell into both cell halves.</text>
</comment>
<dbReference type="GO" id="GO:0005737">
    <property type="term" value="C:cytoplasm"/>
    <property type="evidence" value="ECO:0007669"/>
    <property type="project" value="UniProtKB-SubCell"/>
</dbReference>
<dbReference type="PANTHER" id="PTHR33969:SF2">
    <property type="entry name" value="SEGREGATION AND CONDENSATION PROTEIN A"/>
    <property type="match status" value="1"/>
</dbReference>
<gene>
    <name evidence="3" type="primary">scpA</name>
    <name evidence="5" type="ORF">AALO17_12010</name>
</gene>
<sequence>MEFLVALNEFEGPLDLMLHLVRQHKLDLHNLNMAELADQYICYLQSMADLHLEIASEYLEELALLVEYKSRMLLPRQKDDQEDDYEEDRRQDLVRRLLEYQAYKEAAQMLSARYEERTLLLSRAPDSRIREWSRPVEETWTGTGDELAKAMERVLRRYAVLVPHETRVQTRELSTGMRRQQILHRLPPGARTSLRELCSDCTDVHMVVVTFLALLDLLHEGLVQAVQNEEDIRIYRPEGEAGTESDRTASGQPGPAGTKENQ</sequence>
<dbReference type="EMBL" id="CP011391">
    <property type="protein sequence ID" value="AMK54335.1"/>
    <property type="molecule type" value="Genomic_DNA"/>
</dbReference>
<keyword evidence="6" id="KW-1185">Reference proteome</keyword>
<evidence type="ECO:0000256" key="3">
    <source>
        <dbReference type="HAMAP-Rule" id="MF_01805"/>
    </source>
</evidence>
<dbReference type="KEGG" id="fro:AALO17_12010"/>
<feature type="region of interest" description="Disordered" evidence="4">
    <location>
        <begin position="234"/>
        <end position="262"/>
    </location>
</feature>
<evidence type="ECO:0000256" key="4">
    <source>
        <dbReference type="SAM" id="MobiDB-lite"/>
    </source>
</evidence>
<dbReference type="GO" id="GO:0006260">
    <property type="term" value="P:DNA replication"/>
    <property type="evidence" value="ECO:0007669"/>
    <property type="project" value="UniProtKB-UniRule"/>
</dbReference>
<keyword evidence="3" id="KW-0131">Cell cycle</keyword>
<dbReference type="AlphaFoldDB" id="A0A140DUK8"/>
<dbReference type="GeneID" id="78477942"/>
<reference evidence="5 6" key="1">
    <citation type="journal article" date="2016" name="Gut Pathog.">
        <title>Whole genome sequencing of "Faecalibaculum rodentium" ALO17, isolated from C57BL/6J laboratory mouse feces.</title>
        <authorList>
            <person name="Lim S."/>
            <person name="Chang D.H."/>
            <person name="Ahn S."/>
            <person name="Kim B.C."/>
        </authorList>
    </citation>
    <scope>NUCLEOTIDE SEQUENCE [LARGE SCALE GENOMIC DNA]</scope>
    <source>
        <strain evidence="5 6">Alo17</strain>
    </source>
</reference>
<dbReference type="PANTHER" id="PTHR33969">
    <property type="entry name" value="SEGREGATION AND CONDENSATION PROTEIN A"/>
    <property type="match status" value="1"/>
</dbReference>
<feature type="compositionally biased region" description="Basic and acidic residues" evidence="4">
    <location>
        <begin position="234"/>
        <end position="247"/>
    </location>
</feature>
<accession>A0A140DUK8</accession>
<dbReference type="HAMAP" id="MF_01805">
    <property type="entry name" value="ScpA"/>
    <property type="match status" value="1"/>
</dbReference>
<comment type="subcellular location">
    <subcellularLocation>
        <location evidence="3">Cytoplasm</location>
    </subcellularLocation>
    <text evidence="3">Associated with two foci at the outer edges of the nucleoid region in young cells, and at four foci within both cell halves in older cells.</text>
</comment>
<proteinExistence type="inferred from homology"/>
<dbReference type="PATRIC" id="fig|1702221.3.peg.1158"/>
<evidence type="ECO:0000313" key="6">
    <source>
        <dbReference type="Proteomes" id="UP000069771"/>
    </source>
</evidence>
<dbReference type="Gene3D" id="6.10.250.2410">
    <property type="match status" value="1"/>
</dbReference>
<dbReference type="Pfam" id="PF02616">
    <property type="entry name" value="SMC_ScpA"/>
    <property type="match status" value="1"/>
</dbReference>
<evidence type="ECO:0000256" key="2">
    <source>
        <dbReference type="ARBA" id="ARBA00044777"/>
    </source>
</evidence>
<dbReference type="GO" id="GO:0051301">
    <property type="term" value="P:cell division"/>
    <property type="evidence" value="ECO:0007669"/>
    <property type="project" value="UniProtKB-KW"/>
</dbReference>
<comment type="similarity">
    <text evidence="3">Belongs to the ScpA family.</text>
</comment>
<organism evidence="5 6">
    <name type="scientific">Faecalibaculum rodentium</name>
    <dbReference type="NCBI Taxonomy" id="1702221"/>
    <lineage>
        <taxon>Bacteria</taxon>
        <taxon>Bacillati</taxon>
        <taxon>Bacillota</taxon>
        <taxon>Erysipelotrichia</taxon>
        <taxon>Erysipelotrichales</taxon>
        <taxon>Erysipelotrichaceae</taxon>
        <taxon>Faecalibaculum</taxon>
    </lineage>
</organism>
<name>A0A140DUK8_9FIRM</name>
<dbReference type="GO" id="GO:0007059">
    <property type="term" value="P:chromosome segregation"/>
    <property type="evidence" value="ECO:0007669"/>
    <property type="project" value="UniProtKB-UniRule"/>
</dbReference>
<dbReference type="RefSeq" id="WP_082743260.1">
    <property type="nucleotide sequence ID" value="NZ_CANASY010000005.1"/>
</dbReference>
<keyword evidence="3" id="KW-0132">Cell division</keyword>
<comment type="subunit">
    <text evidence="3">Component of a cohesin-like complex composed of ScpA, ScpB and the Smc homodimer, in which ScpA and ScpB bind to the head domain of Smc. The presence of the three proteins is required for the association of the complex with DNA.</text>
</comment>
<evidence type="ECO:0000313" key="5">
    <source>
        <dbReference type="EMBL" id="AMK54335.1"/>
    </source>
</evidence>
<keyword evidence="3" id="KW-0963">Cytoplasm</keyword>
<dbReference type="STRING" id="1702221.AALO17_12010"/>
<dbReference type="OrthoDB" id="9811016at2"/>
<keyword evidence="1 3" id="KW-0159">Chromosome partition</keyword>
<dbReference type="InterPro" id="IPR003768">
    <property type="entry name" value="ScpA"/>
</dbReference>
<protein>
    <recommendedName>
        <fullName evidence="2 3">Segregation and condensation protein A</fullName>
    </recommendedName>
</protein>
<dbReference type="Proteomes" id="UP000069771">
    <property type="component" value="Chromosome"/>
</dbReference>